<proteinExistence type="predicted"/>
<dbReference type="InterPro" id="IPR032342">
    <property type="entry name" value="DUF4861"/>
</dbReference>
<evidence type="ECO:0000313" key="3">
    <source>
        <dbReference type="EMBL" id="SDJ90557.1"/>
    </source>
</evidence>
<dbReference type="STRING" id="1075417.SAMN05421823_101383"/>
<feature type="chain" id="PRO_5011432691" description="DUF4861 domain-containing protein" evidence="2">
    <location>
        <begin position="22"/>
        <end position="431"/>
    </location>
</feature>
<dbReference type="AlphaFoldDB" id="A0A1G8XJJ9"/>
<evidence type="ECO:0000313" key="4">
    <source>
        <dbReference type="Proteomes" id="UP000198510"/>
    </source>
</evidence>
<dbReference type="RefSeq" id="WP_089678358.1">
    <property type="nucleotide sequence ID" value="NZ_FNFO01000001.1"/>
</dbReference>
<evidence type="ECO:0000256" key="1">
    <source>
        <dbReference type="SAM" id="MobiDB-lite"/>
    </source>
</evidence>
<feature type="signal peptide" evidence="2">
    <location>
        <begin position="1"/>
        <end position="21"/>
    </location>
</feature>
<accession>A0A1G8XJJ9</accession>
<organism evidence="3 4">
    <name type="scientific">Catalinimonas alkaloidigena</name>
    <dbReference type="NCBI Taxonomy" id="1075417"/>
    <lineage>
        <taxon>Bacteria</taxon>
        <taxon>Pseudomonadati</taxon>
        <taxon>Bacteroidota</taxon>
        <taxon>Cytophagia</taxon>
        <taxon>Cytophagales</taxon>
        <taxon>Catalimonadaceae</taxon>
        <taxon>Catalinimonas</taxon>
    </lineage>
</organism>
<protein>
    <recommendedName>
        <fullName evidence="5">DUF4861 domain-containing protein</fullName>
    </recommendedName>
</protein>
<feature type="region of interest" description="Disordered" evidence="1">
    <location>
        <begin position="124"/>
        <end position="143"/>
    </location>
</feature>
<evidence type="ECO:0008006" key="5">
    <source>
        <dbReference type="Google" id="ProtNLM"/>
    </source>
</evidence>
<dbReference type="EMBL" id="FNFO01000001">
    <property type="protein sequence ID" value="SDJ90557.1"/>
    <property type="molecule type" value="Genomic_DNA"/>
</dbReference>
<sequence>MFRTSALASLLASFVFLSCQSAEEPSSQELTLANPASIALTDHPVAVPHDALAPLPEGKVVPLLLTPQGDTIAAQLDDLDGDGSGDELFFVIDLPADSSRTLRLSWVAQSPDYPRRTQIRFGKRTSADTPVQPRQSDTSYANQLPKSAGFGYQPYQTDGPSWENDKVGFRHYLDGRNAKDLFGKRVATMSPRTVGLDANGAVEDNYHVMEAWGRDVMSVGNSVGIGGVAMMIGDSLYRLGVTVDDTLNNVAQTTFNVVTEGPVRSMMHLGYQRWTPDGTSRTYTVEEQPTIWPGMYAYRNTVTLSGLQGDETLLVGMNNLDPTDSLTVLEVGEWVALLTHDRETYNREWLLGLALIVPKQAYLGYTEAPPAGRLAQAYFAKLKAQESRPVSYYAVGAWELSDPAFRDPATFRQYVQHLTQQVATEVDVQLR</sequence>
<dbReference type="PROSITE" id="PS51257">
    <property type="entry name" value="PROKAR_LIPOPROTEIN"/>
    <property type="match status" value="1"/>
</dbReference>
<name>A0A1G8XJJ9_9BACT</name>
<dbReference type="Proteomes" id="UP000198510">
    <property type="component" value="Unassembled WGS sequence"/>
</dbReference>
<gene>
    <name evidence="3" type="ORF">SAMN05421823_101383</name>
</gene>
<dbReference type="Pfam" id="PF16153">
    <property type="entry name" value="DUF4861"/>
    <property type="match status" value="1"/>
</dbReference>
<feature type="compositionally biased region" description="Polar residues" evidence="1">
    <location>
        <begin position="127"/>
        <end position="143"/>
    </location>
</feature>
<evidence type="ECO:0000256" key="2">
    <source>
        <dbReference type="SAM" id="SignalP"/>
    </source>
</evidence>
<keyword evidence="2" id="KW-0732">Signal</keyword>
<reference evidence="3 4" key="1">
    <citation type="submission" date="2016-10" db="EMBL/GenBank/DDBJ databases">
        <authorList>
            <person name="de Groot N.N."/>
        </authorList>
    </citation>
    <scope>NUCLEOTIDE SEQUENCE [LARGE SCALE GENOMIC DNA]</scope>
    <source>
        <strain evidence="3 4">DSM 25186</strain>
    </source>
</reference>
<dbReference type="OrthoDB" id="846806at2"/>
<keyword evidence="4" id="KW-1185">Reference proteome</keyword>